<sequence>MDSFVGMDKVFDLLPRGGMFYHDFVKGCGAPGVLQEANGDALVVPSGTSHANMVAAADVPLLVRDFSRETAEPYIKYGFEVCHPEKLPSPVFEPGVNYTLPAEISGSDWIYADWVYAKSNEIVAQLRAGADEVAATPGSSKIVCVQVRRGDLVITPSMRSRYPGLDVQTSAEAILDTLRPIVPEQSMLYIATNEQDPHFFDGLNARYHVRTLDYFLTPQEQSQLLPPSLTLLDYTILRSCDQLIPTFPAVDSKGEGSHGVSLYSHLRNSPGPG</sequence>
<protein>
    <submittedName>
        <fullName evidence="2">Uncharacterized protein</fullName>
    </submittedName>
</protein>
<accession>A0A835YS17</accession>
<organism evidence="2 3">
    <name type="scientific">Tribonema minus</name>
    <dbReference type="NCBI Taxonomy" id="303371"/>
    <lineage>
        <taxon>Eukaryota</taxon>
        <taxon>Sar</taxon>
        <taxon>Stramenopiles</taxon>
        <taxon>Ochrophyta</taxon>
        <taxon>PX clade</taxon>
        <taxon>Xanthophyceae</taxon>
        <taxon>Tribonematales</taxon>
        <taxon>Tribonemataceae</taxon>
        <taxon>Tribonema</taxon>
    </lineage>
</organism>
<comment type="caution">
    <text evidence="2">The sequence shown here is derived from an EMBL/GenBank/DDBJ whole genome shotgun (WGS) entry which is preliminary data.</text>
</comment>
<evidence type="ECO:0000313" key="3">
    <source>
        <dbReference type="Proteomes" id="UP000664859"/>
    </source>
</evidence>
<dbReference type="AlphaFoldDB" id="A0A835YS17"/>
<keyword evidence="3" id="KW-1185">Reference proteome</keyword>
<evidence type="ECO:0000256" key="1">
    <source>
        <dbReference type="SAM" id="MobiDB-lite"/>
    </source>
</evidence>
<name>A0A835YS17_9STRA</name>
<proteinExistence type="predicted"/>
<dbReference type="OrthoDB" id="1903705at2759"/>
<dbReference type="PANTHER" id="PTHR31469">
    <property type="entry name" value="OS07G0633600 PROTEIN"/>
    <property type="match status" value="1"/>
</dbReference>
<evidence type="ECO:0000313" key="2">
    <source>
        <dbReference type="EMBL" id="KAG5175473.1"/>
    </source>
</evidence>
<dbReference type="Gene3D" id="3.40.50.11350">
    <property type="match status" value="1"/>
</dbReference>
<dbReference type="EMBL" id="JAFCMP010000549">
    <property type="protein sequence ID" value="KAG5175473.1"/>
    <property type="molecule type" value="Genomic_DNA"/>
</dbReference>
<feature type="region of interest" description="Disordered" evidence="1">
    <location>
        <begin position="252"/>
        <end position="273"/>
    </location>
</feature>
<reference evidence="2" key="1">
    <citation type="submission" date="2021-02" db="EMBL/GenBank/DDBJ databases">
        <title>First Annotated Genome of the Yellow-green Alga Tribonema minus.</title>
        <authorList>
            <person name="Mahan K.M."/>
        </authorList>
    </citation>
    <scope>NUCLEOTIDE SEQUENCE</scope>
    <source>
        <strain evidence="2">UTEX B ZZ1240</strain>
    </source>
</reference>
<dbReference type="Proteomes" id="UP000664859">
    <property type="component" value="Unassembled WGS sequence"/>
</dbReference>
<dbReference type="PANTHER" id="PTHR31469:SF8">
    <property type="entry name" value="OS07G0641000 PROTEIN"/>
    <property type="match status" value="1"/>
</dbReference>
<gene>
    <name evidence="2" type="ORF">JKP88DRAFT_351485</name>
</gene>